<protein>
    <recommendedName>
        <fullName evidence="11">Peptidase S1 domain-containing protein</fullName>
    </recommendedName>
</protein>
<evidence type="ECO:0000256" key="2">
    <source>
        <dbReference type="ARBA" id="ARBA00007664"/>
    </source>
</evidence>
<dbReference type="EnsemblMetazoa" id="GBRI043424-RA">
    <property type="protein sequence ID" value="GBRI043424-PA"/>
    <property type="gene ID" value="GBRI043424"/>
</dbReference>
<feature type="domain" description="Peptidase S1" evidence="11">
    <location>
        <begin position="293"/>
        <end position="517"/>
    </location>
</feature>
<dbReference type="InterPro" id="IPR033116">
    <property type="entry name" value="TRYPSIN_SER"/>
</dbReference>
<dbReference type="SMART" id="SM00020">
    <property type="entry name" value="Tryp_SPc"/>
    <property type="match status" value="2"/>
</dbReference>
<dbReference type="PROSITE" id="PS50240">
    <property type="entry name" value="TRYPSIN_DOM"/>
    <property type="match status" value="2"/>
</dbReference>
<dbReference type="InterPro" id="IPR043504">
    <property type="entry name" value="Peptidase_S1_PA_chymotrypsin"/>
</dbReference>
<dbReference type="InterPro" id="IPR018114">
    <property type="entry name" value="TRYPSIN_HIS"/>
</dbReference>
<keyword evidence="7" id="KW-0865">Zymogen</keyword>
<reference evidence="12" key="2">
    <citation type="submission" date="2020-05" db="UniProtKB">
        <authorList>
            <consortium name="EnsemblMetazoa"/>
        </authorList>
    </citation>
    <scope>IDENTIFICATION</scope>
    <source>
        <strain evidence="12">IAEA</strain>
    </source>
</reference>
<dbReference type="FunFam" id="2.40.10.10:FF:000004">
    <property type="entry name" value="Tryptase gamma 1"/>
    <property type="match status" value="1"/>
</dbReference>
<organism evidence="12 13">
    <name type="scientific">Glossina brevipalpis</name>
    <dbReference type="NCBI Taxonomy" id="37001"/>
    <lineage>
        <taxon>Eukaryota</taxon>
        <taxon>Metazoa</taxon>
        <taxon>Ecdysozoa</taxon>
        <taxon>Arthropoda</taxon>
        <taxon>Hexapoda</taxon>
        <taxon>Insecta</taxon>
        <taxon>Pterygota</taxon>
        <taxon>Neoptera</taxon>
        <taxon>Endopterygota</taxon>
        <taxon>Diptera</taxon>
        <taxon>Brachycera</taxon>
        <taxon>Muscomorpha</taxon>
        <taxon>Hippoboscoidea</taxon>
        <taxon>Glossinidae</taxon>
        <taxon>Glossina</taxon>
    </lineage>
</organism>
<evidence type="ECO:0000256" key="6">
    <source>
        <dbReference type="ARBA" id="ARBA00022825"/>
    </source>
</evidence>
<evidence type="ECO:0000256" key="9">
    <source>
        <dbReference type="RuleBase" id="RU363034"/>
    </source>
</evidence>
<dbReference type="Gene3D" id="2.40.10.10">
    <property type="entry name" value="Trypsin-like serine proteases"/>
    <property type="match status" value="4"/>
</dbReference>
<dbReference type="GO" id="GO:0016485">
    <property type="term" value="P:protein processing"/>
    <property type="evidence" value="ECO:0007669"/>
    <property type="project" value="UniProtKB-ARBA"/>
</dbReference>
<dbReference type="STRING" id="37001.A0A1A9X3Z8"/>
<evidence type="ECO:0000256" key="7">
    <source>
        <dbReference type="ARBA" id="ARBA00023145"/>
    </source>
</evidence>
<dbReference type="Pfam" id="PF00089">
    <property type="entry name" value="Trypsin"/>
    <property type="match status" value="2"/>
</dbReference>
<reference evidence="13" key="1">
    <citation type="submission" date="2014-03" db="EMBL/GenBank/DDBJ databases">
        <authorList>
            <person name="Aksoy S."/>
            <person name="Warren W."/>
            <person name="Wilson R.K."/>
        </authorList>
    </citation>
    <scope>NUCLEOTIDE SEQUENCE [LARGE SCALE GENOMIC DNA]</scope>
    <source>
        <strain evidence="13">IAEA</strain>
    </source>
</reference>
<sequence length="528" mass="57885">MKLSALYLFVLIAGAIVTAKTSRSSRKRIVGGSKAEDGLAPYQVSLQYGWDSDHFCSGAIIGAEWILTAAHCVAFLQPHDVVVETGTQNLMEPGVYYNIKRIYTHCGYNEPLLHNDIALLHLNTSIVMNKKTQVIPLPVQAMDDDADVLLTGWGAIGSSGGNGVAKLKKINLKYVEYEHCKELLDNDPRLDVGNICTITRKGESACFGDSGGPLVSNGHLVGIVSWSNPCGLGFLNAHASPYFYLDWIHAGLKSYGDGEDIARVNLFFPKYASVKAVAVRVTTKPIRFPQSRIIRGNIAEEGLAPYQVSLQYEWANNHFCGGAIIDPEWILTAAHCVAFSQPQDLVVETGTQNLEELGVYYHVKRIYAHCGYNEPFLHNDIALLHLNSTIVMNRKTEIIPLPVEPMLDGDNILLTGWGSIRSSEDNDTAKLKKINLKYVKYERCKDLLHNDPRLDVGNICTATRKGKGSCFGDSGGPLVSNGHLVGIGSTSVNNKSMSKRILMGSETLLEVIKIVNASTCRHRITGIM</sequence>
<feature type="chain" id="PRO_5008401018" description="Peptidase S1 domain-containing protein" evidence="10">
    <location>
        <begin position="20"/>
        <end position="528"/>
    </location>
</feature>
<feature type="signal peptide" evidence="10">
    <location>
        <begin position="1"/>
        <end position="19"/>
    </location>
</feature>
<keyword evidence="5 9" id="KW-0378">Hydrolase</keyword>
<dbReference type="PROSITE" id="PS00135">
    <property type="entry name" value="TRYPSIN_SER"/>
    <property type="match status" value="2"/>
</dbReference>
<evidence type="ECO:0000256" key="5">
    <source>
        <dbReference type="ARBA" id="ARBA00022801"/>
    </source>
</evidence>
<dbReference type="CDD" id="cd00190">
    <property type="entry name" value="Tryp_SPc"/>
    <property type="match status" value="2"/>
</dbReference>
<dbReference type="VEuPathDB" id="VectorBase:GBRI043424"/>
<evidence type="ECO:0000256" key="8">
    <source>
        <dbReference type="ARBA" id="ARBA00023157"/>
    </source>
</evidence>
<dbReference type="AlphaFoldDB" id="A0A1A9X3Z8"/>
<evidence type="ECO:0000256" key="10">
    <source>
        <dbReference type="SAM" id="SignalP"/>
    </source>
</evidence>
<evidence type="ECO:0000256" key="3">
    <source>
        <dbReference type="ARBA" id="ARBA00022525"/>
    </source>
</evidence>
<keyword evidence="8" id="KW-1015">Disulfide bond</keyword>
<comment type="similarity">
    <text evidence="2">Belongs to the peptidase S1 family.</text>
</comment>
<evidence type="ECO:0000259" key="11">
    <source>
        <dbReference type="PROSITE" id="PS50240"/>
    </source>
</evidence>
<proteinExistence type="inferred from homology"/>
<dbReference type="InterPro" id="IPR050430">
    <property type="entry name" value="Peptidase_S1"/>
</dbReference>
<feature type="domain" description="Peptidase S1" evidence="11">
    <location>
        <begin position="29"/>
        <end position="253"/>
    </location>
</feature>
<name>A0A1A9X3Z8_9MUSC</name>
<dbReference type="Proteomes" id="UP000091820">
    <property type="component" value="Unassembled WGS sequence"/>
</dbReference>
<dbReference type="InterPro" id="IPR001254">
    <property type="entry name" value="Trypsin_dom"/>
</dbReference>
<accession>A0A1A9X3Z8</accession>
<keyword evidence="6 9" id="KW-0720">Serine protease</keyword>
<dbReference type="GO" id="GO:0005576">
    <property type="term" value="C:extracellular region"/>
    <property type="evidence" value="ECO:0007669"/>
    <property type="project" value="UniProtKB-SubCell"/>
</dbReference>
<evidence type="ECO:0000256" key="1">
    <source>
        <dbReference type="ARBA" id="ARBA00004613"/>
    </source>
</evidence>
<dbReference type="PANTHER" id="PTHR24276">
    <property type="entry name" value="POLYSERASE-RELATED"/>
    <property type="match status" value="1"/>
</dbReference>
<comment type="subcellular location">
    <subcellularLocation>
        <location evidence="1">Secreted</location>
    </subcellularLocation>
</comment>
<keyword evidence="13" id="KW-1185">Reference proteome</keyword>
<keyword evidence="3" id="KW-0964">Secreted</keyword>
<dbReference type="SUPFAM" id="SSF50494">
    <property type="entry name" value="Trypsin-like serine proteases"/>
    <property type="match status" value="2"/>
</dbReference>
<evidence type="ECO:0000313" key="12">
    <source>
        <dbReference type="EnsemblMetazoa" id="GBRI043424-PA"/>
    </source>
</evidence>
<evidence type="ECO:0000256" key="4">
    <source>
        <dbReference type="ARBA" id="ARBA00022670"/>
    </source>
</evidence>
<dbReference type="FunFam" id="2.40.10.10:FF:000047">
    <property type="entry name" value="Trypsin eta"/>
    <property type="match status" value="1"/>
</dbReference>
<dbReference type="PROSITE" id="PS00134">
    <property type="entry name" value="TRYPSIN_HIS"/>
    <property type="match status" value="2"/>
</dbReference>
<dbReference type="PRINTS" id="PR00722">
    <property type="entry name" value="CHYMOTRYPSIN"/>
</dbReference>
<dbReference type="InterPro" id="IPR009003">
    <property type="entry name" value="Peptidase_S1_PA"/>
</dbReference>
<dbReference type="InterPro" id="IPR001314">
    <property type="entry name" value="Peptidase_S1A"/>
</dbReference>
<keyword evidence="10" id="KW-0732">Signal</keyword>
<keyword evidence="4 9" id="KW-0645">Protease</keyword>
<dbReference type="PANTHER" id="PTHR24276:SF91">
    <property type="entry name" value="AT26814P-RELATED"/>
    <property type="match status" value="1"/>
</dbReference>
<evidence type="ECO:0000313" key="13">
    <source>
        <dbReference type="Proteomes" id="UP000091820"/>
    </source>
</evidence>
<dbReference type="GO" id="GO:0004252">
    <property type="term" value="F:serine-type endopeptidase activity"/>
    <property type="evidence" value="ECO:0007669"/>
    <property type="project" value="InterPro"/>
</dbReference>